<evidence type="ECO:0000313" key="2">
    <source>
        <dbReference type="EMBL" id="KAF2851831.1"/>
    </source>
</evidence>
<name>A0A6A7B8N5_9PLEO</name>
<accession>A0A6A7B8N5</accession>
<feature type="region of interest" description="Disordered" evidence="1">
    <location>
        <begin position="185"/>
        <end position="222"/>
    </location>
</feature>
<proteinExistence type="predicted"/>
<evidence type="ECO:0000256" key="1">
    <source>
        <dbReference type="SAM" id="MobiDB-lite"/>
    </source>
</evidence>
<dbReference type="GO" id="GO:0030014">
    <property type="term" value="C:CCR4-NOT complex"/>
    <property type="evidence" value="ECO:0007669"/>
    <property type="project" value="InterPro"/>
</dbReference>
<dbReference type="OrthoDB" id="10265389at2759"/>
<sequence length="419" mass="46737">MLSATEVECLGDPDSTFDHATKNLEKVATTDEWGFQRCIRIKNTIDAWEMKAERESSWIALAVLVHCEYQLLREYAPQGAITRNPFLSHWVETLQRLEKDGLKGVSAATKSYDVKTEPTAQVIAAVRVEWIKKILSGLDSDMSILSAMSPRHLYDTARLSVKKPFKIQPYIQILVEEEIYDKSHLPATSSAPPDSPPKPPTTMTTHTNGYASNESPKTSPYSHTDWKTTLLANLSQNPSTAVHELTRLPLELPHLDFLTKLLTDRTLESHSIDPTPVILSYIQHSLRTIEKMSSPPPTLDTALETLSPTTNGNSAGDSDGVVIIEYGKEAQSRCVKLLLLFIKSLIRKGLVGVEALYFEIQEVCFSRLFRGSFWRKTCGGGCGASLGLHDSKLCGFTPQQDETTMLFCDWGRDRGTLKH</sequence>
<organism evidence="2 3">
    <name type="scientific">Plenodomus tracheiphilus IPT5</name>
    <dbReference type="NCBI Taxonomy" id="1408161"/>
    <lineage>
        <taxon>Eukaryota</taxon>
        <taxon>Fungi</taxon>
        <taxon>Dikarya</taxon>
        <taxon>Ascomycota</taxon>
        <taxon>Pezizomycotina</taxon>
        <taxon>Dothideomycetes</taxon>
        <taxon>Pleosporomycetidae</taxon>
        <taxon>Pleosporales</taxon>
        <taxon>Pleosporineae</taxon>
        <taxon>Leptosphaeriaceae</taxon>
        <taxon>Plenodomus</taxon>
    </lineage>
</organism>
<dbReference type="EMBL" id="MU006301">
    <property type="protein sequence ID" value="KAF2851831.1"/>
    <property type="molecule type" value="Genomic_DNA"/>
</dbReference>
<dbReference type="AlphaFoldDB" id="A0A6A7B8N5"/>
<evidence type="ECO:0000313" key="3">
    <source>
        <dbReference type="Proteomes" id="UP000799423"/>
    </source>
</evidence>
<dbReference type="Proteomes" id="UP000799423">
    <property type="component" value="Unassembled WGS sequence"/>
</dbReference>
<protein>
    <submittedName>
        <fullName evidence="2">Uncharacterized protein</fullName>
    </submittedName>
</protein>
<feature type="compositionally biased region" description="Polar residues" evidence="1">
    <location>
        <begin position="208"/>
        <end position="222"/>
    </location>
</feature>
<dbReference type="InterPro" id="IPR019312">
    <property type="entry name" value="CNOT11"/>
</dbReference>
<dbReference type="Pfam" id="PF10155">
    <property type="entry name" value="CNOT11"/>
    <property type="match status" value="1"/>
</dbReference>
<keyword evidence="3" id="KW-1185">Reference proteome</keyword>
<gene>
    <name evidence="2" type="ORF">T440DRAFT_478340</name>
</gene>
<reference evidence="2" key="1">
    <citation type="submission" date="2020-01" db="EMBL/GenBank/DDBJ databases">
        <authorList>
            <consortium name="DOE Joint Genome Institute"/>
            <person name="Haridas S."/>
            <person name="Albert R."/>
            <person name="Binder M."/>
            <person name="Bloem J."/>
            <person name="Labutti K."/>
            <person name="Salamov A."/>
            <person name="Andreopoulos B."/>
            <person name="Baker S.E."/>
            <person name="Barry K."/>
            <person name="Bills G."/>
            <person name="Bluhm B.H."/>
            <person name="Cannon C."/>
            <person name="Castanera R."/>
            <person name="Culley D.E."/>
            <person name="Daum C."/>
            <person name="Ezra D."/>
            <person name="Gonzalez J.B."/>
            <person name="Henrissat B."/>
            <person name="Kuo A."/>
            <person name="Liang C."/>
            <person name="Lipzen A."/>
            <person name="Lutzoni F."/>
            <person name="Magnuson J."/>
            <person name="Mondo S."/>
            <person name="Nolan M."/>
            <person name="Ohm R."/>
            <person name="Pangilinan J."/>
            <person name="Park H.-J."/>
            <person name="Ramirez L."/>
            <person name="Alfaro M."/>
            <person name="Sun H."/>
            <person name="Tritt A."/>
            <person name="Yoshinaga Y."/>
            <person name="Zwiers L.-H."/>
            <person name="Turgeon B.G."/>
            <person name="Goodwin S.B."/>
            <person name="Spatafora J.W."/>
            <person name="Crous P.W."/>
            <person name="Grigoriev I.V."/>
        </authorList>
    </citation>
    <scope>NUCLEOTIDE SEQUENCE</scope>
    <source>
        <strain evidence="2">IPT5</strain>
    </source>
</reference>